<dbReference type="CDD" id="cd09917">
    <property type="entry name" value="F-box_SF"/>
    <property type="match status" value="1"/>
</dbReference>
<evidence type="ECO:0000259" key="1">
    <source>
        <dbReference type="PROSITE" id="PS50181"/>
    </source>
</evidence>
<name>A0A9W9R130_PENBR</name>
<dbReference type="Proteomes" id="UP001147695">
    <property type="component" value="Unassembled WGS sequence"/>
</dbReference>
<organism evidence="2 3">
    <name type="scientific">Penicillium brevicompactum</name>
    <dbReference type="NCBI Taxonomy" id="5074"/>
    <lineage>
        <taxon>Eukaryota</taxon>
        <taxon>Fungi</taxon>
        <taxon>Dikarya</taxon>
        <taxon>Ascomycota</taxon>
        <taxon>Pezizomycotina</taxon>
        <taxon>Eurotiomycetes</taxon>
        <taxon>Eurotiomycetidae</taxon>
        <taxon>Eurotiales</taxon>
        <taxon>Aspergillaceae</taxon>
        <taxon>Penicillium</taxon>
    </lineage>
</organism>
<evidence type="ECO:0000313" key="2">
    <source>
        <dbReference type="EMBL" id="KAJ5351680.1"/>
    </source>
</evidence>
<dbReference type="PROSITE" id="PS50181">
    <property type="entry name" value="FBOX"/>
    <property type="match status" value="1"/>
</dbReference>
<comment type="caution">
    <text evidence="2">The sequence shown here is derived from an EMBL/GenBank/DDBJ whole genome shotgun (WGS) entry which is preliminary data.</text>
</comment>
<dbReference type="AlphaFoldDB" id="A0A9W9R130"/>
<protein>
    <recommendedName>
        <fullName evidence="1">F-box domain-containing protein</fullName>
    </recommendedName>
</protein>
<dbReference type="InterPro" id="IPR036047">
    <property type="entry name" value="F-box-like_dom_sf"/>
</dbReference>
<dbReference type="EMBL" id="JAPZBQ010000001">
    <property type="protein sequence ID" value="KAJ5351680.1"/>
    <property type="molecule type" value="Genomic_DNA"/>
</dbReference>
<reference evidence="2" key="1">
    <citation type="submission" date="2022-12" db="EMBL/GenBank/DDBJ databases">
        <authorList>
            <person name="Petersen C."/>
        </authorList>
    </citation>
    <scope>NUCLEOTIDE SEQUENCE</scope>
    <source>
        <strain evidence="2">IBT 35673</strain>
    </source>
</reference>
<dbReference type="Pfam" id="PF12937">
    <property type="entry name" value="F-box-like"/>
    <property type="match status" value="1"/>
</dbReference>
<gene>
    <name evidence="2" type="ORF">N7452_000654</name>
</gene>
<feature type="domain" description="F-box" evidence="1">
    <location>
        <begin position="7"/>
        <end position="44"/>
    </location>
</feature>
<reference evidence="2" key="2">
    <citation type="journal article" date="2023" name="IMA Fungus">
        <title>Comparative genomic study of the Penicillium genus elucidates a diverse pangenome and 15 lateral gene transfer events.</title>
        <authorList>
            <person name="Petersen C."/>
            <person name="Sorensen T."/>
            <person name="Nielsen M.R."/>
            <person name="Sondergaard T.E."/>
            <person name="Sorensen J.L."/>
            <person name="Fitzpatrick D.A."/>
            <person name="Frisvad J.C."/>
            <person name="Nielsen K.L."/>
        </authorList>
    </citation>
    <scope>NUCLEOTIDE SEQUENCE</scope>
    <source>
        <strain evidence="2">IBT 35673</strain>
    </source>
</reference>
<evidence type="ECO:0000313" key="3">
    <source>
        <dbReference type="Proteomes" id="UP001147695"/>
    </source>
</evidence>
<sequence length="282" mass="31994">MNTIRPKRSLSKLPAELILMIAKSLDPADLACLSSTNRRFQALLHPTPPISPRDPLRIDLLTRLAYDLTDHYVCFVCSRLHKFEGGTIPVPVCRLPRYSKIMASAMERSCRQAMDRFSSQAKVAYEFNFIHPQLMIARFLPLPGFGIPIQKFNVETGPFALEGRGLRWCTPAPETVRDLEARLMVAMQSTQAQDRLVSLGQNPRLRTTQSKIFPRENMPLIFPIGQYGEMFITEFFESNKQVYDIDIGAANRIASAIRWGFVLSVTYTRTTKEGRPDKVVDA</sequence>
<accession>A0A9W9R130</accession>
<proteinExistence type="predicted"/>
<dbReference type="InterPro" id="IPR001810">
    <property type="entry name" value="F-box_dom"/>
</dbReference>
<dbReference type="SUPFAM" id="SSF81383">
    <property type="entry name" value="F-box domain"/>
    <property type="match status" value="1"/>
</dbReference>